<comment type="caution">
    <text evidence="2">The sequence shown here is derived from an EMBL/GenBank/DDBJ whole genome shotgun (WGS) entry which is preliminary data.</text>
</comment>
<name>A0A7W9AST7_9SPHN</name>
<organism evidence="2 3">
    <name type="scientific">Sphingomonas yantingensis</name>
    <dbReference type="NCBI Taxonomy" id="1241761"/>
    <lineage>
        <taxon>Bacteria</taxon>
        <taxon>Pseudomonadati</taxon>
        <taxon>Pseudomonadota</taxon>
        <taxon>Alphaproteobacteria</taxon>
        <taxon>Sphingomonadales</taxon>
        <taxon>Sphingomonadaceae</taxon>
        <taxon>Sphingomonas</taxon>
    </lineage>
</organism>
<accession>A0A7W9AST7</accession>
<feature type="compositionally biased region" description="Basic and acidic residues" evidence="1">
    <location>
        <begin position="23"/>
        <end position="33"/>
    </location>
</feature>
<protein>
    <submittedName>
        <fullName evidence="2">Uncharacterized protein</fullName>
    </submittedName>
</protein>
<evidence type="ECO:0000256" key="1">
    <source>
        <dbReference type="SAM" id="MobiDB-lite"/>
    </source>
</evidence>
<dbReference type="Proteomes" id="UP000557739">
    <property type="component" value="Unassembled WGS sequence"/>
</dbReference>
<gene>
    <name evidence="2" type="ORF">FHR19_003075</name>
</gene>
<reference evidence="2 3" key="1">
    <citation type="submission" date="2020-08" db="EMBL/GenBank/DDBJ databases">
        <title>Genomic Encyclopedia of Type Strains, Phase IV (KMG-IV): sequencing the most valuable type-strain genomes for metagenomic binning, comparative biology and taxonomic classification.</title>
        <authorList>
            <person name="Goeker M."/>
        </authorList>
    </citation>
    <scope>NUCLEOTIDE SEQUENCE [LARGE SCALE GENOMIC DNA]</scope>
    <source>
        <strain evidence="2 3">DSM 27244</strain>
    </source>
</reference>
<keyword evidence="3" id="KW-1185">Reference proteome</keyword>
<sequence length="67" mass="7464">MRRPWTKSLQRLEQTGQFGRLVSSRDTDGDKRQGASFHGAAGCGSGTIFAWWDGYAHQLDQPRGRLG</sequence>
<dbReference type="AlphaFoldDB" id="A0A7W9AST7"/>
<feature type="region of interest" description="Disordered" evidence="1">
    <location>
        <begin position="16"/>
        <end position="42"/>
    </location>
</feature>
<evidence type="ECO:0000313" key="3">
    <source>
        <dbReference type="Proteomes" id="UP000557739"/>
    </source>
</evidence>
<evidence type="ECO:0000313" key="2">
    <source>
        <dbReference type="EMBL" id="MBB5699709.1"/>
    </source>
</evidence>
<proteinExistence type="predicted"/>
<dbReference type="EMBL" id="JACIJJ010000004">
    <property type="protein sequence ID" value="MBB5699709.1"/>
    <property type="molecule type" value="Genomic_DNA"/>
</dbReference>